<name>A0AAE1MNG1_9FABA</name>
<keyword evidence="4" id="KW-1185">Reference proteome</keyword>
<dbReference type="EMBL" id="JAWXYG010000004">
    <property type="protein sequence ID" value="KAK4274447.1"/>
    <property type="molecule type" value="Genomic_DNA"/>
</dbReference>
<feature type="compositionally biased region" description="Basic and acidic residues" evidence="1">
    <location>
        <begin position="68"/>
        <end position="77"/>
    </location>
</feature>
<accession>A0AAE1MNG1</accession>
<dbReference type="Proteomes" id="UP001293593">
    <property type="component" value="Unassembled WGS sequence"/>
</dbReference>
<reference evidence="3" key="1">
    <citation type="submission" date="2023-10" db="EMBL/GenBank/DDBJ databases">
        <title>Chromosome-level genome of the transformable northern wattle, Acacia crassicarpa.</title>
        <authorList>
            <person name="Massaro I."/>
            <person name="Sinha N.R."/>
            <person name="Poethig S."/>
            <person name="Leichty A.R."/>
        </authorList>
    </citation>
    <scope>NUCLEOTIDE SEQUENCE</scope>
    <source>
        <strain evidence="3">Acra3RX</strain>
        <tissue evidence="3">Leaf</tissue>
    </source>
</reference>
<evidence type="ECO:0000313" key="3">
    <source>
        <dbReference type="EMBL" id="KAK4274447.1"/>
    </source>
</evidence>
<feature type="region of interest" description="Disordered" evidence="1">
    <location>
        <begin position="68"/>
        <end position="99"/>
    </location>
</feature>
<evidence type="ECO:0000256" key="2">
    <source>
        <dbReference type="SAM" id="Phobius"/>
    </source>
</evidence>
<keyword evidence="2" id="KW-0472">Membrane</keyword>
<keyword evidence="2" id="KW-0812">Transmembrane</keyword>
<sequence length="99" mass="11645">MSDNGNVQFLFWLRGKMKPRIQLISTFFTFLCVMPACLFYQSGQFKDAAQNARRHQMREKAQKRLKLRIEGPQAKRENAKKKKKKKEIASDYISSDQIC</sequence>
<dbReference type="AlphaFoldDB" id="A0AAE1MNG1"/>
<comment type="caution">
    <text evidence="3">The sequence shown here is derived from an EMBL/GenBank/DDBJ whole genome shotgun (WGS) entry which is preliminary data.</text>
</comment>
<organism evidence="3 4">
    <name type="scientific">Acacia crassicarpa</name>
    <name type="common">northern wattle</name>
    <dbReference type="NCBI Taxonomy" id="499986"/>
    <lineage>
        <taxon>Eukaryota</taxon>
        <taxon>Viridiplantae</taxon>
        <taxon>Streptophyta</taxon>
        <taxon>Embryophyta</taxon>
        <taxon>Tracheophyta</taxon>
        <taxon>Spermatophyta</taxon>
        <taxon>Magnoliopsida</taxon>
        <taxon>eudicotyledons</taxon>
        <taxon>Gunneridae</taxon>
        <taxon>Pentapetalae</taxon>
        <taxon>rosids</taxon>
        <taxon>fabids</taxon>
        <taxon>Fabales</taxon>
        <taxon>Fabaceae</taxon>
        <taxon>Caesalpinioideae</taxon>
        <taxon>mimosoid clade</taxon>
        <taxon>Acacieae</taxon>
        <taxon>Acacia</taxon>
    </lineage>
</organism>
<proteinExistence type="predicted"/>
<protein>
    <recommendedName>
        <fullName evidence="5">Transmembrane protein</fullName>
    </recommendedName>
</protein>
<feature type="transmembrane region" description="Helical" evidence="2">
    <location>
        <begin position="20"/>
        <end position="40"/>
    </location>
</feature>
<gene>
    <name evidence="3" type="ORF">QN277_017663</name>
</gene>
<evidence type="ECO:0000256" key="1">
    <source>
        <dbReference type="SAM" id="MobiDB-lite"/>
    </source>
</evidence>
<evidence type="ECO:0008006" key="5">
    <source>
        <dbReference type="Google" id="ProtNLM"/>
    </source>
</evidence>
<keyword evidence="2" id="KW-1133">Transmembrane helix</keyword>
<evidence type="ECO:0000313" key="4">
    <source>
        <dbReference type="Proteomes" id="UP001293593"/>
    </source>
</evidence>